<comment type="caution">
    <text evidence="3">The sequence shown here is derived from an EMBL/GenBank/DDBJ whole genome shotgun (WGS) entry which is preliminary data.</text>
</comment>
<dbReference type="InterPro" id="IPR011990">
    <property type="entry name" value="TPR-like_helical_dom_sf"/>
</dbReference>
<dbReference type="PANTHER" id="PTHR47691:SF3">
    <property type="entry name" value="HTH-TYPE TRANSCRIPTIONAL REGULATOR RV0890C-RELATED"/>
    <property type="match status" value="1"/>
</dbReference>
<keyword evidence="2" id="KW-0472">Membrane</keyword>
<dbReference type="Proteomes" id="UP001595923">
    <property type="component" value="Unassembled WGS sequence"/>
</dbReference>
<name>A0ABV9DXW7_9ACTN</name>
<sequence>MTDRGTWATGGDGSPPRRARWVRSALGFGAVVFLAAGIWLENTPDMFEDLPRWVVWVCSLAGALGQAFAALYLGPDSPLGHRSADAARPVWRAGLGNNLLQPVAHFVGYVSEQERMHALFHRFPKEGWRGVLTPPFARRHPGEHAPPLVIVVTGLPATGKSQLANRVARHVADRFPDGVRWMDLSRTLGGDEGGDAPAAGGADRPEEGRRRWLTLGGRRRPAADEPSGDDGPRLGPVVPRSPTNLLEEALDAVGDTPRGPRRQLQDAWRTLTAGKRILLVLENAEDPRQVEALCPNSAMSAVLVTSRRAFQDASFEFVSITIDGLTGDEGIELLEHLAPVGPAAAGPGQELALRREIVEHCHGLPLAVAMCGKRLASPSSPDSGGLLEKLRHEHETPLLGPRGFPASFTVVFQMSGPTARLLLRRMAATGMGEIADYAAAALLGVDRAAARRVIDELQSLFLIEPVGRADDGVHRFRLHELVGDTLRVLRPADFAIPEEEGRAWGDEATQAARRRLVDTYTWMVERVAEDIHPADDGFPQPALAGAPRGPGVDALLGLEAPEHPQEWLDRESEVVLGCIWMAAADGHAGVAWRLSRAVAAICLVVRTHWDEWDQAVDAQLAIALGQKDLLALGMALLDAAELCACRGGYLPGDTYAQRAAYVFEELGTDARWTARARRARAVSRQRWGDLDGALAELRRAESAFAEHGEHWWHARTLYNLAELHFDLGRRDVARELLERAAAAFAAAGDSTQRDLSRILLAEVLAASGRELRAWYMLREMRDRFAEEGRHWYVAQCLRVMGELDGDALERHYQACDLVFNGRRQAELRERVEREYAHDLRERERAGTPPGGLSEHMALRRSHHERLERSAADRLGEYAVNAHEEFTRPARGARRRAQARRRAWSMKGRTALLREAIGLMGRMGDEWGMRRAQLTLGRTLVRARDLNGGRDQLRRAAEGFARLHAAGGRPDEAGDKRWAARAHHIAAEELFTAVIPGEPGDGGDGAEQRPHPPGPRSASTAWARTQMEAAREHAERAHAAYGERENHSGRIGTRILLARILWAVGAENEAVFAHLESAVSDAREHARPELAAEAARWRATFANEHSRVARGWVIY</sequence>
<reference evidence="4" key="1">
    <citation type="journal article" date="2019" name="Int. J. Syst. Evol. Microbiol.">
        <title>The Global Catalogue of Microorganisms (GCM) 10K type strain sequencing project: providing services to taxonomists for standard genome sequencing and annotation.</title>
        <authorList>
            <consortium name="The Broad Institute Genomics Platform"/>
            <consortium name="The Broad Institute Genome Sequencing Center for Infectious Disease"/>
            <person name="Wu L."/>
            <person name="Ma J."/>
        </authorList>
    </citation>
    <scope>NUCLEOTIDE SEQUENCE [LARGE SCALE GENOMIC DNA]</scope>
    <source>
        <strain evidence="4">XZYJ18</strain>
    </source>
</reference>
<evidence type="ECO:0000313" key="3">
    <source>
        <dbReference type="EMBL" id="MFC4562815.1"/>
    </source>
</evidence>
<keyword evidence="2" id="KW-1133">Transmembrane helix</keyword>
<dbReference type="EMBL" id="JBHSFQ010000011">
    <property type="protein sequence ID" value="MFC4562815.1"/>
    <property type="molecule type" value="Genomic_DNA"/>
</dbReference>
<dbReference type="SUPFAM" id="SSF48452">
    <property type="entry name" value="TPR-like"/>
    <property type="match status" value="1"/>
</dbReference>
<feature type="transmembrane region" description="Helical" evidence="2">
    <location>
        <begin position="21"/>
        <end position="41"/>
    </location>
</feature>
<gene>
    <name evidence="3" type="ORF">ACFO4E_13190</name>
</gene>
<evidence type="ECO:0000313" key="4">
    <source>
        <dbReference type="Proteomes" id="UP001595923"/>
    </source>
</evidence>
<dbReference type="Gene3D" id="3.40.50.300">
    <property type="entry name" value="P-loop containing nucleotide triphosphate hydrolases"/>
    <property type="match status" value="1"/>
</dbReference>
<evidence type="ECO:0000256" key="1">
    <source>
        <dbReference type="SAM" id="MobiDB-lite"/>
    </source>
</evidence>
<keyword evidence="4" id="KW-1185">Reference proteome</keyword>
<feature type="region of interest" description="Disordered" evidence="1">
    <location>
        <begin position="186"/>
        <end position="241"/>
    </location>
</feature>
<dbReference type="SUPFAM" id="SSF52540">
    <property type="entry name" value="P-loop containing nucleoside triphosphate hydrolases"/>
    <property type="match status" value="2"/>
</dbReference>
<dbReference type="Gene3D" id="1.25.40.10">
    <property type="entry name" value="Tetratricopeptide repeat domain"/>
    <property type="match status" value="1"/>
</dbReference>
<organism evidence="3 4">
    <name type="scientific">Nocardiopsis mangrovi</name>
    <dbReference type="NCBI Taxonomy" id="1179818"/>
    <lineage>
        <taxon>Bacteria</taxon>
        <taxon>Bacillati</taxon>
        <taxon>Actinomycetota</taxon>
        <taxon>Actinomycetes</taxon>
        <taxon>Streptosporangiales</taxon>
        <taxon>Nocardiopsidaceae</taxon>
        <taxon>Nocardiopsis</taxon>
    </lineage>
</organism>
<feature type="region of interest" description="Disordered" evidence="1">
    <location>
        <begin position="994"/>
        <end position="1027"/>
    </location>
</feature>
<keyword evidence="2" id="KW-0812">Transmembrane</keyword>
<protein>
    <submittedName>
        <fullName evidence="3">NB-ARC domain-containing protein</fullName>
    </submittedName>
</protein>
<evidence type="ECO:0000256" key="2">
    <source>
        <dbReference type="SAM" id="Phobius"/>
    </source>
</evidence>
<dbReference type="InterPro" id="IPR027417">
    <property type="entry name" value="P-loop_NTPase"/>
</dbReference>
<proteinExistence type="predicted"/>
<dbReference type="PANTHER" id="PTHR47691">
    <property type="entry name" value="REGULATOR-RELATED"/>
    <property type="match status" value="1"/>
</dbReference>
<accession>A0ABV9DXW7</accession>